<dbReference type="GO" id="GO:0005886">
    <property type="term" value="C:plasma membrane"/>
    <property type="evidence" value="ECO:0007669"/>
    <property type="project" value="UniProtKB-SubCell"/>
</dbReference>
<evidence type="ECO:0000256" key="11">
    <source>
        <dbReference type="ARBA" id="ARBA00022840"/>
    </source>
</evidence>
<feature type="transmembrane region" description="Helical" evidence="17">
    <location>
        <begin position="442"/>
        <end position="462"/>
    </location>
</feature>
<evidence type="ECO:0000256" key="6">
    <source>
        <dbReference type="ARBA" id="ARBA00022519"/>
    </source>
</evidence>
<feature type="domain" description="Tyrosine-protein kinase G-rich" evidence="20">
    <location>
        <begin position="388"/>
        <end position="461"/>
    </location>
</feature>
<dbReference type="PANTHER" id="PTHR32309:SF13">
    <property type="entry name" value="FERRIC ENTEROBACTIN TRANSPORT PROTEIN FEPE"/>
    <property type="match status" value="1"/>
</dbReference>
<evidence type="ECO:0000313" key="22">
    <source>
        <dbReference type="Proteomes" id="UP000183371"/>
    </source>
</evidence>
<name>A0A1I7CMI9_9HYPH</name>
<dbReference type="InterPro" id="IPR050445">
    <property type="entry name" value="Bact_polysacc_biosynth/exp"/>
</dbReference>
<proteinExistence type="inferred from homology"/>
<dbReference type="Gene3D" id="3.40.50.300">
    <property type="entry name" value="P-loop containing nucleotide triphosphate hydrolases"/>
    <property type="match status" value="1"/>
</dbReference>
<dbReference type="InterPro" id="IPR032807">
    <property type="entry name" value="GNVR"/>
</dbReference>
<evidence type="ECO:0000256" key="14">
    <source>
        <dbReference type="ARBA" id="ARBA00023137"/>
    </source>
</evidence>
<comment type="similarity">
    <text evidence="2">Belongs to the CpsD/CapB family.</text>
</comment>
<dbReference type="EMBL" id="FPBD01000006">
    <property type="protein sequence ID" value="SFU00657.1"/>
    <property type="molecule type" value="Genomic_DNA"/>
</dbReference>
<comment type="catalytic activity">
    <reaction evidence="15">
        <text>L-tyrosyl-[protein] + ATP = O-phospho-L-tyrosyl-[protein] + ADP + H(+)</text>
        <dbReference type="Rhea" id="RHEA:10596"/>
        <dbReference type="Rhea" id="RHEA-COMP:10136"/>
        <dbReference type="Rhea" id="RHEA-COMP:20101"/>
        <dbReference type="ChEBI" id="CHEBI:15378"/>
        <dbReference type="ChEBI" id="CHEBI:30616"/>
        <dbReference type="ChEBI" id="CHEBI:46858"/>
        <dbReference type="ChEBI" id="CHEBI:61978"/>
        <dbReference type="ChEBI" id="CHEBI:456216"/>
        <dbReference type="EC" id="2.7.10.2"/>
    </reaction>
</comment>
<dbReference type="Pfam" id="PF13807">
    <property type="entry name" value="GNVR"/>
    <property type="match status" value="1"/>
</dbReference>
<evidence type="ECO:0000256" key="5">
    <source>
        <dbReference type="ARBA" id="ARBA00022475"/>
    </source>
</evidence>
<evidence type="ECO:0000256" key="7">
    <source>
        <dbReference type="ARBA" id="ARBA00022679"/>
    </source>
</evidence>
<reference evidence="22" key="1">
    <citation type="submission" date="2016-10" db="EMBL/GenBank/DDBJ databases">
        <authorList>
            <person name="Varghese N."/>
            <person name="Submissions S."/>
        </authorList>
    </citation>
    <scope>NUCLEOTIDE SEQUENCE [LARGE SCALE GENOMIC DNA]</scope>
    <source>
        <strain evidence="22">DSM 17465</strain>
    </source>
</reference>
<keyword evidence="16" id="KW-0175">Coiled coil</keyword>
<dbReference type="InterPro" id="IPR003856">
    <property type="entry name" value="LPS_length_determ_N"/>
</dbReference>
<feature type="domain" description="AAA" evidence="19">
    <location>
        <begin position="581"/>
        <end position="703"/>
    </location>
</feature>
<comment type="subcellular location">
    <subcellularLocation>
        <location evidence="1">Cell inner membrane</location>
        <topology evidence="1">Multi-pass membrane protein</topology>
    </subcellularLocation>
</comment>
<dbReference type="RefSeq" id="WP_054784261.1">
    <property type="nucleotide sequence ID" value="NZ_FPBD01000006.1"/>
</dbReference>
<keyword evidence="11" id="KW-0067">ATP-binding</keyword>
<evidence type="ECO:0000259" key="19">
    <source>
        <dbReference type="Pfam" id="PF13614"/>
    </source>
</evidence>
<dbReference type="GO" id="GO:0004715">
    <property type="term" value="F:non-membrane spanning protein tyrosine kinase activity"/>
    <property type="evidence" value="ECO:0007669"/>
    <property type="project" value="UniProtKB-EC"/>
</dbReference>
<accession>A0A1I7CMI9</accession>
<keyword evidence="10" id="KW-0418">Kinase</keyword>
<keyword evidence="5" id="KW-1003">Cell membrane</keyword>
<dbReference type="NCBIfam" id="TIGR01007">
    <property type="entry name" value="eps_fam"/>
    <property type="match status" value="1"/>
</dbReference>
<keyword evidence="13 17" id="KW-0472">Membrane</keyword>
<dbReference type="Proteomes" id="UP000183371">
    <property type="component" value="Unassembled WGS sequence"/>
</dbReference>
<feature type="coiled-coil region" evidence="16">
    <location>
        <begin position="211"/>
        <end position="274"/>
    </location>
</feature>
<evidence type="ECO:0000259" key="18">
    <source>
        <dbReference type="Pfam" id="PF02706"/>
    </source>
</evidence>
<sequence>MQSTNAATSTSTPPAEQPKELIDLREVLQFIQRYATLIIGSALFAAIVGAGISLIATPKYTATTSILIETRAANIVDVEAVLSGFGSDDKVLQSQIEIIGSNAVAERVIDKHGLWNSPEFLPTPSLINGILKKIMGAEEAETFTAYGRDPSDLSRRVLSGLDVKLRRNTTVVDVMYEARSPSLAAELANGFANAYLMDQLETKYDATRRVNEWLSIRLAELRERVRKSEQAVEIFRNENNLQVADGATFNEKQIATLNQQLVLARAKTAEAQAKVNQIAKVRKQGGSASSFADAAQSAVITQLRAKASEVARREAELVVKYGKKHPEVVSVRSQLADFNRQIREELQRIVNTAQNELAVAKSRELSISSSLEQLRNVTSSENQALVYLRELTREAEANRTLYESFLNRFKETQESEKMDNITSRILTQATPPVARSYPNKKLFVVLSFLLGLVVGVVISLLLELFDYTLKSHEDVEERLGLPLFATVPMIDQHSSSINKEGGTIAGVWNNLKARLGFKSAQYSANSKARAKLRTLPEGIWEYASQNPFSQYAEAVRVLRSRVRFSNVDNSLKTLLITSALPGEGKSTVALNLAHYAAKTGERVLLIDADMRHPVSTAALAGSTEANLATVLTGEFNIKDAVRKEPNSSLYFLPAPRRNDLWETAELLSSMAMQSLIDAASRTFDLVVIDSPPVLPVIDSRVLSRMVQGTIMVSFWDRTDRFAVERATDLLEKANANILGVVLNNFNSNKAKKYSYQSSYGYDYFKYEAYYG</sequence>
<evidence type="ECO:0000256" key="2">
    <source>
        <dbReference type="ARBA" id="ARBA00007316"/>
    </source>
</evidence>
<evidence type="ECO:0000259" key="20">
    <source>
        <dbReference type="Pfam" id="PF13807"/>
    </source>
</evidence>
<keyword evidence="7" id="KW-0808">Transferase</keyword>
<evidence type="ECO:0000256" key="3">
    <source>
        <dbReference type="ARBA" id="ARBA00008883"/>
    </source>
</evidence>
<dbReference type="InterPro" id="IPR027417">
    <property type="entry name" value="P-loop_NTPase"/>
</dbReference>
<organism evidence="21 22">
    <name type="scientific">Pseudovibrio denitrificans</name>
    <dbReference type="NCBI Taxonomy" id="258256"/>
    <lineage>
        <taxon>Bacteria</taxon>
        <taxon>Pseudomonadati</taxon>
        <taxon>Pseudomonadota</taxon>
        <taxon>Alphaproteobacteria</taxon>
        <taxon>Hyphomicrobiales</taxon>
        <taxon>Stappiaceae</taxon>
        <taxon>Pseudovibrio</taxon>
    </lineage>
</organism>
<evidence type="ECO:0000256" key="17">
    <source>
        <dbReference type="SAM" id="Phobius"/>
    </source>
</evidence>
<comment type="similarity">
    <text evidence="3">Belongs to the etk/wzc family.</text>
</comment>
<dbReference type="EC" id="2.7.10.2" evidence="4"/>
<evidence type="ECO:0000256" key="1">
    <source>
        <dbReference type="ARBA" id="ARBA00004429"/>
    </source>
</evidence>
<dbReference type="InterPro" id="IPR025669">
    <property type="entry name" value="AAA_dom"/>
</dbReference>
<dbReference type="Pfam" id="PF02706">
    <property type="entry name" value="Wzz"/>
    <property type="match status" value="1"/>
</dbReference>
<keyword evidence="22" id="KW-1185">Reference proteome</keyword>
<dbReference type="InterPro" id="IPR005702">
    <property type="entry name" value="Wzc-like_C"/>
</dbReference>
<protein>
    <recommendedName>
        <fullName evidence="4">non-specific protein-tyrosine kinase</fullName>
        <ecNumber evidence="4">2.7.10.2</ecNumber>
    </recommendedName>
</protein>
<keyword evidence="8 17" id="KW-0812">Transmembrane</keyword>
<dbReference type="AlphaFoldDB" id="A0A1I7CMI9"/>
<keyword evidence="12 17" id="KW-1133">Transmembrane helix</keyword>
<keyword evidence="14" id="KW-0829">Tyrosine-protein kinase</keyword>
<evidence type="ECO:0000256" key="13">
    <source>
        <dbReference type="ARBA" id="ARBA00023136"/>
    </source>
</evidence>
<evidence type="ECO:0000256" key="4">
    <source>
        <dbReference type="ARBA" id="ARBA00011903"/>
    </source>
</evidence>
<evidence type="ECO:0000256" key="12">
    <source>
        <dbReference type="ARBA" id="ARBA00022989"/>
    </source>
</evidence>
<evidence type="ECO:0000256" key="15">
    <source>
        <dbReference type="ARBA" id="ARBA00051245"/>
    </source>
</evidence>
<dbReference type="PANTHER" id="PTHR32309">
    <property type="entry name" value="TYROSINE-PROTEIN KINASE"/>
    <property type="match status" value="1"/>
</dbReference>
<evidence type="ECO:0000256" key="9">
    <source>
        <dbReference type="ARBA" id="ARBA00022741"/>
    </source>
</evidence>
<evidence type="ECO:0000256" key="16">
    <source>
        <dbReference type="SAM" id="Coils"/>
    </source>
</evidence>
<evidence type="ECO:0000256" key="8">
    <source>
        <dbReference type="ARBA" id="ARBA00022692"/>
    </source>
</evidence>
<gene>
    <name evidence="21" type="ORF">SAMN05444141_106154</name>
</gene>
<dbReference type="SUPFAM" id="SSF52540">
    <property type="entry name" value="P-loop containing nucleoside triphosphate hydrolases"/>
    <property type="match status" value="1"/>
</dbReference>
<dbReference type="CDD" id="cd05387">
    <property type="entry name" value="BY-kinase"/>
    <property type="match status" value="1"/>
</dbReference>
<dbReference type="Pfam" id="PF13614">
    <property type="entry name" value="AAA_31"/>
    <property type="match status" value="1"/>
</dbReference>
<evidence type="ECO:0000256" key="10">
    <source>
        <dbReference type="ARBA" id="ARBA00022777"/>
    </source>
</evidence>
<dbReference type="GO" id="GO:0005524">
    <property type="term" value="F:ATP binding"/>
    <property type="evidence" value="ECO:0007669"/>
    <property type="project" value="UniProtKB-KW"/>
</dbReference>
<keyword evidence="9" id="KW-0547">Nucleotide-binding</keyword>
<evidence type="ECO:0000313" key="21">
    <source>
        <dbReference type="EMBL" id="SFU00657.1"/>
    </source>
</evidence>
<keyword evidence="6" id="KW-0997">Cell inner membrane</keyword>
<feature type="domain" description="Polysaccharide chain length determinant N-terminal" evidence="18">
    <location>
        <begin position="21"/>
        <end position="111"/>
    </location>
</feature>
<feature type="transmembrane region" description="Helical" evidence="17">
    <location>
        <begin position="34"/>
        <end position="56"/>
    </location>
</feature>